<dbReference type="AlphaFoldDB" id="A0A9D1UYF8"/>
<name>A0A9D1UYF8_9BACT</name>
<feature type="domain" description="Glycogen debranching enzyme bacterial and archaeal type N-terminal" evidence="2">
    <location>
        <begin position="20"/>
        <end position="239"/>
    </location>
</feature>
<gene>
    <name evidence="3" type="ORF">H9863_01255</name>
</gene>
<sequence>MAYLKFNKDELVNLEYSLKREVLATNRAGGYMSSTIICCNTRKYHGLLIVPIKEFNDENHVLLSSLDETVVQHGQAFNLGIHKYPGNYEPRGHKYIVDFEYEPVFTLTYRVGGVLLKKEIVLVHNEEQLLIRYTLLDAHSETWLRLKPFLAYRNVHALSKANMMANTKYQPVENGICSKLYNGFPPLNMQVSKKNEFVATPDWYYNVEYMEEERRGYDFREDLFVPGYFEFPIKKGESVIFSASVECVAPGRLKKKFDKLVEERAPRNSFENCLKYSASQFVVKRGKDTDIIAGYPWFGRWGRDTFIALPGVTLSAASDTKTCKEVLDTMSRQLNNGLFPNIGKEKAAAYNSVDAPMWYFKALQEYGAAVHDDMVVWKNYGAKMKAILKAYREGVNDYVKMTDKCLIWADEPGRALTWMDAVVDGVPVTPRGGYQVEVNALWYNAICYTLKLAKMAGDNKFVQEWQDMAEKVKANFVETFWYEEMSYLADFVDGEGQNLFVRPNQVIACSLEYSPLTDEMKRGVLDIVGNMLVTPKGLRTLSPRNPLYEGRYEGDQATRDREYHQGTVWPWLIGPYIEANFRLYGKKFVKTAKELLAGFEEDIAYYGVCSIGEVYDGNPPYMPNGSISQAWSVGEVLRCMAMVKRYEKMKE</sequence>
<dbReference type="EMBL" id="DXFT01000021">
    <property type="protein sequence ID" value="HIX02730.1"/>
    <property type="molecule type" value="Genomic_DNA"/>
</dbReference>
<comment type="caution">
    <text evidence="3">The sequence shown here is derived from an EMBL/GenBank/DDBJ whole genome shotgun (WGS) entry which is preliminary data.</text>
</comment>
<dbReference type="Pfam" id="PF12439">
    <property type="entry name" value="GDE_N"/>
    <property type="match status" value="1"/>
</dbReference>
<evidence type="ECO:0000259" key="2">
    <source>
        <dbReference type="Pfam" id="PF12439"/>
    </source>
</evidence>
<dbReference type="Proteomes" id="UP000824202">
    <property type="component" value="Unassembled WGS sequence"/>
</dbReference>
<dbReference type="SUPFAM" id="SSF48208">
    <property type="entry name" value="Six-hairpin glycosidases"/>
    <property type="match status" value="1"/>
</dbReference>
<dbReference type="Gene3D" id="1.50.10.10">
    <property type="match status" value="1"/>
</dbReference>
<protein>
    <submittedName>
        <fullName evidence="3">Amylo-alpha-1,6-glucosidase</fullName>
    </submittedName>
</protein>
<reference evidence="3" key="2">
    <citation type="submission" date="2021-04" db="EMBL/GenBank/DDBJ databases">
        <authorList>
            <person name="Gilroy R."/>
        </authorList>
    </citation>
    <scope>NUCLEOTIDE SEQUENCE</scope>
    <source>
        <strain evidence="3">23274</strain>
    </source>
</reference>
<proteinExistence type="predicted"/>
<dbReference type="InterPro" id="IPR006451">
    <property type="entry name" value="Glycogen_debranch_arc"/>
</dbReference>
<feature type="domain" description="Glycogen debranching enzyme C-terminal" evidence="1">
    <location>
        <begin position="277"/>
        <end position="638"/>
    </location>
</feature>
<dbReference type="GO" id="GO:0004134">
    <property type="term" value="F:4-alpha-glucanotransferase activity"/>
    <property type="evidence" value="ECO:0007669"/>
    <property type="project" value="InterPro"/>
</dbReference>
<evidence type="ECO:0000313" key="4">
    <source>
        <dbReference type="Proteomes" id="UP000824202"/>
    </source>
</evidence>
<organism evidence="3 4">
    <name type="scientific">Candidatus Odoribacter faecigallinarum</name>
    <dbReference type="NCBI Taxonomy" id="2838706"/>
    <lineage>
        <taxon>Bacteria</taxon>
        <taxon>Pseudomonadati</taxon>
        <taxon>Bacteroidota</taxon>
        <taxon>Bacteroidia</taxon>
        <taxon>Bacteroidales</taxon>
        <taxon>Odoribacteraceae</taxon>
        <taxon>Odoribacter</taxon>
    </lineage>
</organism>
<dbReference type="PANTHER" id="PTHR10569">
    <property type="entry name" value="GLYCOGEN DEBRANCHING ENZYME"/>
    <property type="match status" value="1"/>
</dbReference>
<dbReference type="InterPro" id="IPR024742">
    <property type="entry name" value="Glycogen_debranch_N"/>
</dbReference>
<dbReference type="GO" id="GO:0004135">
    <property type="term" value="F:amylo-alpha-1,6-glucosidase activity"/>
    <property type="evidence" value="ECO:0007669"/>
    <property type="project" value="InterPro"/>
</dbReference>
<dbReference type="InterPro" id="IPR012341">
    <property type="entry name" value="6hp_glycosidase-like_sf"/>
</dbReference>
<evidence type="ECO:0000259" key="1">
    <source>
        <dbReference type="Pfam" id="PF06202"/>
    </source>
</evidence>
<dbReference type="PANTHER" id="PTHR10569:SF2">
    <property type="entry name" value="GLYCOGEN DEBRANCHING ENZYME"/>
    <property type="match status" value="1"/>
</dbReference>
<dbReference type="NCBIfam" id="TIGR01561">
    <property type="entry name" value="gde_arch"/>
    <property type="match status" value="1"/>
</dbReference>
<dbReference type="InterPro" id="IPR008928">
    <property type="entry name" value="6-hairpin_glycosidase_sf"/>
</dbReference>
<evidence type="ECO:0000313" key="3">
    <source>
        <dbReference type="EMBL" id="HIX02730.1"/>
    </source>
</evidence>
<dbReference type="InterPro" id="IPR032790">
    <property type="entry name" value="GDE_C"/>
</dbReference>
<dbReference type="GO" id="GO:0005980">
    <property type="term" value="P:glycogen catabolic process"/>
    <property type="evidence" value="ECO:0007669"/>
    <property type="project" value="InterPro"/>
</dbReference>
<accession>A0A9D1UYF8</accession>
<dbReference type="Pfam" id="PF06202">
    <property type="entry name" value="GDE_C"/>
    <property type="match status" value="1"/>
</dbReference>
<reference evidence="3" key="1">
    <citation type="journal article" date="2021" name="PeerJ">
        <title>Extensive microbial diversity within the chicken gut microbiome revealed by metagenomics and culture.</title>
        <authorList>
            <person name="Gilroy R."/>
            <person name="Ravi A."/>
            <person name="Getino M."/>
            <person name="Pursley I."/>
            <person name="Horton D.L."/>
            <person name="Alikhan N.F."/>
            <person name="Baker D."/>
            <person name="Gharbi K."/>
            <person name="Hall N."/>
            <person name="Watson M."/>
            <person name="Adriaenssens E.M."/>
            <person name="Foster-Nyarko E."/>
            <person name="Jarju S."/>
            <person name="Secka A."/>
            <person name="Antonio M."/>
            <person name="Oren A."/>
            <person name="Chaudhuri R.R."/>
            <person name="La Ragione R."/>
            <person name="Hildebrand F."/>
            <person name="Pallen M.J."/>
        </authorList>
    </citation>
    <scope>NUCLEOTIDE SEQUENCE</scope>
    <source>
        <strain evidence="3">23274</strain>
    </source>
</reference>
<dbReference type="InterPro" id="IPR010401">
    <property type="entry name" value="AGL/Gdb1"/>
</dbReference>